<keyword evidence="4" id="KW-1185">Reference proteome</keyword>
<accession>A0ABS1THQ8</accession>
<dbReference type="Pfam" id="PF01613">
    <property type="entry name" value="Flavin_Reduct"/>
    <property type="match status" value="1"/>
</dbReference>
<dbReference type="InterPro" id="IPR050268">
    <property type="entry name" value="NADH-dep_flavin_reductase"/>
</dbReference>
<dbReference type="SMART" id="SM00903">
    <property type="entry name" value="Flavin_Reduct"/>
    <property type="match status" value="1"/>
</dbReference>
<sequence>MSGINKNQGVTTLIDETQFKHVIGHFTTGVSVITVRNNGIDFGITASAVSSVSVEPPMLLVCVNKNTGTCHAIANAKTFTVNIMKETQTELALRFARANTDKFSEIDFTCGHLGNPVLEDTLATLECRVVEEVNGGTHTVFLAEVQTAEAADGEPLVYYRGKFGQFNEF</sequence>
<keyword evidence="1" id="KW-0560">Oxidoreductase</keyword>
<dbReference type="InterPro" id="IPR012349">
    <property type="entry name" value="Split_barrel_FMN-bd"/>
</dbReference>
<gene>
    <name evidence="3" type="ORF">JK635_01195</name>
</gene>
<protein>
    <submittedName>
        <fullName evidence="3">Flavin reductase family protein</fullName>
    </submittedName>
</protein>
<dbReference type="InterPro" id="IPR002563">
    <property type="entry name" value="Flavin_Rdtase-like_dom"/>
</dbReference>
<evidence type="ECO:0000259" key="2">
    <source>
        <dbReference type="SMART" id="SM00903"/>
    </source>
</evidence>
<dbReference type="SUPFAM" id="SSF50475">
    <property type="entry name" value="FMN-binding split barrel"/>
    <property type="match status" value="1"/>
</dbReference>
<evidence type="ECO:0000313" key="3">
    <source>
        <dbReference type="EMBL" id="MBL4950859.1"/>
    </source>
</evidence>
<dbReference type="Proteomes" id="UP000623967">
    <property type="component" value="Unassembled WGS sequence"/>
</dbReference>
<comment type="caution">
    <text evidence="3">The sequence shown here is derived from an EMBL/GenBank/DDBJ whole genome shotgun (WGS) entry which is preliminary data.</text>
</comment>
<reference evidence="3 4" key="1">
    <citation type="submission" date="2021-01" db="EMBL/GenBank/DDBJ databases">
        <title>Genome public.</title>
        <authorList>
            <person name="Liu C."/>
            <person name="Sun Q."/>
        </authorList>
    </citation>
    <scope>NUCLEOTIDE SEQUENCE [LARGE SCALE GENOMIC DNA]</scope>
    <source>
        <strain evidence="3 4">YIM B02564</strain>
    </source>
</reference>
<dbReference type="PANTHER" id="PTHR30466">
    <property type="entry name" value="FLAVIN REDUCTASE"/>
    <property type="match status" value="1"/>
</dbReference>
<dbReference type="Gene3D" id="2.30.110.10">
    <property type="entry name" value="Electron Transport, Fmn-binding Protein, Chain A"/>
    <property type="match status" value="1"/>
</dbReference>
<evidence type="ECO:0000256" key="1">
    <source>
        <dbReference type="ARBA" id="ARBA00023002"/>
    </source>
</evidence>
<organism evidence="3 4">
    <name type="scientific">Neobacillus paridis</name>
    <dbReference type="NCBI Taxonomy" id="2803862"/>
    <lineage>
        <taxon>Bacteria</taxon>
        <taxon>Bacillati</taxon>
        <taxon>Bacillota</taxon>
        <taxon>Bacilli</taxon>
        <taxon>Bacillales</taxon>
        <taxon>Bacillaceae</taxon>
        <taxon>Neobacillus</taxon>
    </lineage>
</organism>
<feature type="domain" description="Flavin reductase like" evidence="2">
    <location>
        <begin position="23"/>
        <end position="165"/>
    </location>
</feature>
<dbReference type="PANTHER" id="PTHR30466:SF1">
    <property type="entry name" value="FMN REDUCTASE (NADH) RUTF"/>
    <property type="match status" value="1"/>
</dbReference>
<evidence type="ECO:0000313" key="4">
    <source>
        <dbReference type="Proteomes" id="UP000623967"/>
    </source>
</evidence>
<dbReference type="EMBL" id="JAESWB010000005">
    <property type="protein sequence ID" value="MBL4950859.1"/>
    <property type="molecule type" value="Genomic_DNA"/>
</dbReference>
<proteinExistence type="predicted"/>
<name>A0ABS1THQ8_9BACI</name>